<sequence>MSRAMGEATEGEPRERLLRMMKLLYFLNGFSGASFGRFATLFYLDRGLHTHQIGIVEAAQPVSTAIGNQLFGYVSDRLQRKKLVALCARSLTTALLLALPLPRWLGVGATGFEYILLVMVVMAFFAVGGGVLDSYTLDLLGDQRRGEYGKYRLWLAVSWGIGNALMGFVADHLGFDYNFIVSGVLNALAIGIMAAVLPPRTSGECEVLARRRATLLAADERRSGAAEDGRQEAAAAEGAKFEWGKALLSPRALFFFMEMMFIGVAFTVVEKFIFVFVIDELGGSQTLCGLSVAVTVIFEVPLFHYGEQIMRKLGHEAMLLLALVSYSLRTFGYSRLQPSTVWYLLALEPLHGITYGLAWTAAVDKVKADFPPEWQTTGMLLLQTAMWSCGRTFGSLFGGFFMSHGAFLGWTGGRALYACAAVASATVIAAHVLTTAVLRLCGCRALIETPLPSLIILEPLVAPAELPNDSSFGDEGHEGNNGRGEEGVATRVSARPIN</sequence>
<comment type="caution">
    <text evidence="9">The sequence shown here is derived from an EMBL/GenBank/DDBJ whole genome shotgun (WGS) entry which is preliminary data.</text>
</comment>
<feature type="transmembrane region" description="Helical" evidence="7">
    <location>
        <begin position="284"/>
        <end position="305"/>
    </location>
</feature>
<evidence type="ECO:0000313" key="9">
    <source>
        <dbReference type="EMBL" id="KAL1520570.1"/>
    </source>
</evidence>
<evidence type="ECO:0000256" key="1">
    <source>
        <dbReference type="ARBA" id="ARBA00004141"/>
    </source>
</evidence>
<feature type="transmembrane region" description="Helical" evidence="7">
    <location>
        <begin position="153"/>
        <end position="173"/>
    </location>
</feature>
<dbReference type="PANTHER" id="PTHR16172">
    <property type="entry name" value="MAJOR FACILITATOR SUPERFAMILY DOMAIN-CONTAINING PROTEIN 6-LIKE"/>
    <property type="match status" value="1"/>
</dbReference>
<evidence type="ECO:0000256" key="3">
    <source>
        <dbReference type="ARBA" id="ARBA00022692"/>
    </source>
</evidence>
<reference evidence="9 10" key="1">
    <citation type="journal article" date="2024" name="Science">
        <title>Giant polyketide synthase enzymes in the biosynthesis of giant marine polyether toxins.</title>
        <authorList>
            <person name="Fallon T.R."/>
            <person name="Shende V.V."/>
            <person name="Wierzbicki I.H."/>
            <person name="Pendleton A.L."/>
            <person name="Watervoot N.F."/>
            <person name="Auber R.P."/>
            <person name="Gonzalez D.J."/>
            <person name="Wisecaver J.H."/>
            <person name="Moore B.S."/>
        </authorList>
    </citation>
    <scope>NUCLEOTIDE SEQUENCE [LARGE SCALE GENOMIC DNA]</scope>
    <source>
        <strain evidence="9 10">12B1</strain>
    </source>
</reference>
<gene>
    <name evidence="9" type="ORF">AB1Y20_022146</name>
</gene>
<comment type="subcellular location">
    <subcellularLocation>
        <location evidence="1">Membrane</location>
        <topology evidence="1">Multi-pass membrane protein</topology>
    </subcellularLocation>
</comment>
<dbReference type="InterPro" id="IPR024989">
    <property type="entry name" value="MFS_assoc_dom"/>
</dbReference>
<evidence type="ECO:0000256" key="6">
    <source>
        <dbReference type="SAM" id="MobiDB-lite"/>
    </source>
</evidence>
<protein>
    <recommendedName>
        <fullName evidence="8">Major facilitator superfamily associated domain-containing protein</fullName>
    </recommendedName>
</protein>
<dbReference type="InterPro" id="IPR036259">
    <property type="entry name" value="MFS_trans_sf"/>
</dbReference>
<feature type="transmembrane region" description="Helical" evidence="7">
    <location>
        <begin position="415"/>
        <end position="438"/>
    </location>
</feature>
<dbReference type="GO" id="GO:0016020">
    <property type="term" value="C:membrane"/>
    <property type="evidence" value="ECO:0007669"/>
    <property type="project" value="UniProtKB-SubCell"/>
</dbReference>
<dbReference type="PANTHER" id="PTHR16172:SF41">
    <property type="entry name" value="MAJOR FACILITATOR SUPERFAMILY DOMAIN-CONTAINING PROTEIN 6-LIKE"/>
    <property type="match status" value="1"/>
</dbReference>
<proteinExistence type="inferred from homology"/>
<feature type="transmembrane region" description="Helical" evidence="7">
    <location>
        <begin position="179"/>
        <end position="197"/>
    </location>
</feature>
<feature type="transmembrane region" description="Helical" evidence="7">
    <location>
        <begin position="23"/>
        <end position="44"/>
    </location>
</feature>
<keyword evidence="3 7" id="KW-0812">Transmembrane</keyword>
<feature type="region of interest" description="Disordered" evidence="6">
    <location>
        <begin position="468"/>
        <end position="498"/>
    </location>
</feature>
<evidence type="ECO:0000256" key="7">
    <source>
        <dbReference type="SAM" id="Phobius"/>
    </source>
</evidence>
<evidence type="ECO:0000313" key="10">
    <source>
        <dbReference type="Proteomes" id="UP001515480"/>
    </source>
</evidence>
<organism evidence="9 10">
    <name type="scientific">Prymnesium parvum</name>
    <name type="common">Toxic golden alga</name>
    <dbReference type="NCBI Taxonomy" id="97485"/>
    <lineage>
        <taxon>Eukaryota</taxon>
        <taxon>Haptista</taxon>
        <taxon>Haptophyta</taxon>
        <taxon>Prymnesiophyceae</taxon>
        <taxon>Prymnesiales</taxon>
        <taxon>Prymnesiaceae</taxon>
        <taxon>Prymnesium</taxon>
    </lineage>
</organism>
<keyword evidence="10" id="KW-1185">Reference proteome</keyword>
<feature type="transmembrane region" description="Helical" evidence="7">
    <location>
        <begin position="340"/>
        <end position="359"/>
    </location>
</feature>
<feature type="compositionally biased region" description="Basic and acidic residues" evidence="6">
    <location>
        <begin position="474"/>
        <end position="488"/>
    </location>
</feature>
<dbReference type="EMBL" id="JBGBPQ010000008">
    <property type="protein sequence ID" value="KAL1520570.1"/>
    <property type="molecule type" value="Genomic_DNA"/>
</dbReference>
<dbReference type="InterPro" id="IPR051717">
    <property type="entry name" value="MFS_MFSD6"/>
</dbReference>
<comment type="similarity">
    <text evidence="2">Belongs to the major facilitator superfamily. MFSD6 family.</text>
</comment>
<keyword evidence="4 7" id="KW-1133">Transmembrane helix</keyword>
<dbReference type="Pfam" id="PF12832">
    <property type="entry name" value="MFS_1_like"/>
    <property type="match status" value="1"/>
</dbReference>
<dbReference type="Proteomes" id="UP001515480">
    <property type="component" value="Unassembled WGS sequence"/>
</dbReference>
<evidence type="ECO:0000256" key="2">
    <source>
        <dbReference type="ARBA" id="ARBA00005241"/>
    </source>
</evidence>
<name>A0AB34JI47_PRYPA</name>
<feature type="transmembrane region" description="Helical" evidence="7">
    <location>
        <begin position="253"/>
        <end position="278"/>
    </location>
</feature>
<accession>A0AB34JI47</accession>
<evidence type="ECO:0000256" key="4">
    <source>
        <dbReference type="ARBA" id="ARBA00022989"/>
    </source>
</evidence>
<feature type="transmembrane region" description="Helical" evidence="7">
    <location>
        <begin position="380"/>
        <end position="403"/>
    </location>
</feature>
<feature type="domain" description="Major facilitator superfamily associated" evidence="8">
    <location>
        <begin position="19"/>
        <end position="403"/>
    </location>
</feature>
<dbReference type="Gene3D" id="1.20.1250.20">
    <property type="entry name" value="MFS general substrate transporter like domains"/>
    <property type="match status" value="2"/>
</dbReference>
<keyword evidence="5 7" id="KW-0472">Membrane</keyword>
<evidence type="ECO:0000256" key="5">
    <source>
        <dbReference type="ARBA" id="ARBA00023136"/>
    </source>
</evidence>
<dbReference type="AlphaFoldDB" id="A0AB34JI47"/>
<evidence type="ECO:0000259" key="8">
    <source>
        <dbReference type="Pfam" id="PF12832"/>
    </source>
</evidence>
<dbReference type="SUPFAM" id="SSF103473">
    <property type="entry name" value="MFS general substrate transporter"/>
    <property type="match status" value="1"/>
</dbReference>
<feature type="transmembrane region" description="Helical" evidence="7">
    <location>
        <begin position="114"/>
        <end position="132"/>
    </location>
</feature>